<gene>
    <name evidence="3" type="ORF">BN1723_014728</name>
</gene>
<dbReference type="AlphaFoldDB" id="A0A0G4MHC0"/>
<dbReference type="Gene3D" id="3.60.20.10">
    <property type="entry name" value="Glutamine Phosphoribosylpyrophosphate, subunit 1, domain 1"/>
    <property type="match status" value="1"/>
</dbReference>
<feature type="non-terminal residue" evidence="3">
    <location>
        <position position="351"/>
    </location>
</feature>
<evidence type="ECO:0000259" key="2">
    <source>
        <dbReference type="PROSITE" id="PS00388"/>
    </source>
</evidence>
<dbReference type="InterPro" id="IPR029055">
    <property type="entry name" value="Ntn_hydrolases_N"/>
</dbReference>
<dbReference type="PANTHER" id="PTHR11599">
    <property type="entry name" value="PROTEASOME SUBUNIT ALPHA/BETA"/>
    <property type="match status" value="1"/>
</dbReference>
<dbReference type="SUPFAM" id="SSF56235">
    <property type="entry name" value="N-terminal nucleophile aminohydrolases (Ntn hydrolases)"/>
    <property type="match status" value="1"/>
</dbReference>
<dbReference type="PROSITE" id="PS00388">
    <property type="entry name" value="PROTEASOME_ALPHA_1"/>
    <property type="match status" value="1"/>
</dbReference>
<dbReference type="EMBL" id="CVQI01025558">
    <property type="protein sequence ID" value="CRK33375.1"/>
    <property type="molecule type" value="Genomic_DNA"/>
</dbReference>
<evidence type="ECO:0000256" key="1">
    <source>
        <dbReference type="ARBA" id="ARBA00022942"/>
    </source>
</evidence>
<dbReference type="Proteomes" id="UP000045706">
    <property type="component" value="Unassembled WGS sequence"/>
</dbReference>
<dbReference type="Pfam" id="PF10584">
    <property type="entry name" value="Proteasome_A_N"/>
    <property type="match status" value="1"/>
</dbReference>
<reference evidence="4" key="1">
    <citation type="submission" date="2015-05" db="EMBL/GenBank/DDBJ databases">
        <authorList>
            <person name="Fogelqvist Johan"/>
        </authorList>
    </citation>
    <scope>NUCLEOTIDE SEQUENCE [LARGE SCALE GENOMIC DNA]</scope>
</reference>
<dbReference type="GO" id="GO:0019773">
    <property type="term" value="C:proteasome core complex, alpha-subunit complex"/>
    <property type="evidence" value="ECO:0007669"/>
    <property type="project" value="InterPro"/>
</dbReference>
<dbReference type="InterPro" id="IPR050115">
    <property type="entry name" value="Proteasome_alpha"/>
</dbReference>
<feature type="domain" description="Proteasome alpha-type subunits" evidence="2">
    <location>
        <begin position="8"/>
        <end position="30"/>
    </location>
</feature>
<protein>
    <recommendedName>
        <fullName evidence="2">Proteasome alpha-type subunits domain-containing protein</fullName>
    </recommendedName>
</protein>
<dbReference type="InterPro" id="IPR001353">
    <property type="entry name" value="Proteasome_sua/b"/>
</dbReference>
<dbReference type="SMART" id="SM00948">
    <property type="entry name" value="Proteasome_A_N"/>
    <property type="match status" value="1"/>
</dbReference>
<sequence>MTSIGTGYDLSNSIFSPDGRNFQVEYAVKAVENGGTSLGIRANGGIVLAVEKVVTSKLWKPNANTRIATVDRHLGVVYSGMGQTRTSVKLSATTQSIGAERLGETAERLTHHAFEEFKHGAREIELAGASLDILGREFVRDHELCKITYNLGGGCDLDDVAEKVVGVLIGLLSLGPLGAEAKLLGLEHHVGELTTGDLVLVHLGIGASKVGLEGGVQETKLRPVGVKGANVGRVQARVQVATLKGGEDGVDARLRGHARQTVGGGINSIGTSLGASDHRGDTGTGRVVGVDVDGKVRVFLTDGTDKQSSRMGLENSSHILDAEDMNVKGNELVNKIKVVLQVVLLVGVLNE</sequence>
<organism evidence="3 4">
    <name type="scientific">Verticillium longisporum</name>
    <name type="common">Verticillium dahliae var. longisporum</name>
    <dbReference type="NCBI Taxonomy" id="100787"/>
    <lineage>
        <taxon>Eukaryota</taxon>
        <taxon>Fungi</taxon>
        <taxon>Dikarya</taxon>
        <taxon>Ascomycota</taxon>
        <taxon>Pezizomycotina</taxon>
        <taxon>Sordariomycetes</taxon>
        <taxon>Hypocreomycetidae</taxon>
        <taxon>Glomerellales</taxon>
        <taxon>Plectosphaerellaceae</taxon>
        <taxon>Verticillium</taxon>
    </lineage>
</organism>
<name>A0A0G4MHC0_VERLO</name>
<evidence type="ECO:0000313" key="4">
    <source>
        <dbReference type="Proteomes" id="UP000045706"/>
    </source>
</evidence>
<proteinExistence type="predicted"/>
<dbReference type="InterPro" id="IPR000426">
    <property type="entry name" value="Proteasome_asu_N"/>
</dbReference>
<keyword evidence="1" id="KW-0647">Proteasome</keyword>
<dbReference type="Pfam" id="PF00227">
    <property type="entry name" value="Proteasome"/>
    <property type="match status" value="1"/>
</dbReference>
<accession>A0A0G4MHC0</accession>
<evidence type="ECO:0000313" key="3">
    <source>
        <dbReference type="EMBL" id="CRK33375.1"/>
    </source>
</evidence>
<dbReference type="GO" id="GO:0006511">
    <property type="term" value="P:ubiquitin-dependent protein catabolic process"/>
    <property type="evidence" value="ECO:0007669"/>
    <property type="project" value="InterPro"/>
</dbReference>